<evidence type="ECO:0008006" key="3">
    <source>
        <dbReference type="Google" id="ProtNLM"/>
    </source>
</evidence>
<evidence type="ECO:0000313" key="1">
    <source>
        <dbReference type="EMBL" id="AZI44379.1"/>
    </source>
</evidence>
<dbReference type="Proteomes" id="UP000276417">
    <property type="component" value="Chromosome 2"/>
</dbReference>
<evidence type="ECO:0000313" key="2">
    <source>
        <dbReference type="Proteomes" id="UP000276417"/>
    </source>
</evidence>
<dbReference type="RefSeq" id="WP_124873956.1">
    <property type="nucleotide sequence ID" value="NZ_CP034184.1"/>
</dbReference>
<dbReference type="AlphaFoldDB" id="A0A3G8YGA9"/>
<organism evidence="1 2">
    <name type="scientific">Deinococcus psychrotolerans</name>
    <dbReference type="NCBI Taxonomy" id="2489213"/>
    <lineage>
        <taxon>Bacteria</taxon>
        <taxon>Thermotogati</taxon>
        <taxon>Deinococcota</taxon>
        <taxon>Deinococci</taxon>
        <taxon>Deinococcales</taxon>
        <taxon>Deinococcaceae</taxon>
        <taxon>Deinococcus</taxon>
    </lineage>
</organism>
<reference evidence="1 2" key="1">
    <citation type="submission" date="2018-11" db="EMBL/GenBank/DDBJ databases">
        <title>Deinococcus shelandsis sp. nov., isolated from South Shetland Islands soil of Antarctica.</title>
        <authorList>
            <person name="Tian J."/>
        </authorList>
    </citation>
    <scope>NUCLEOTIDE SEQUENCE [LARGE SCALE GENOMIC DNA]</scope>
    <source>
        <strain evidence="1 2">S14-83T</strain>
    </source>
</reference>
<dbReference type="OrthoDB" id="62500at2"/>
<accession>A0A3G8YGA9</accession>
<proteinExistence type="predicted"/>
<name>A0A3G8YGA9_9DEIO</name>
<dbReference type="KEGG" id="dph:EHF33_15985"/>
<protein>
    <recommendedName>
        <fullName evidence="3">Single-stranded DNA-binding protein</fullName>
    </recommendedName>
</protein>
<keyword evidence="2" id="KW-1185">Reference proteome</keyword>
<sequence length="213" mass="22963">MNQGMISGSIVRVEDKSQAAGFPACIVTIAGETHRENKPLVYFEQIRVSGHTATAALALQSGDAVLFDQAVIEQQTWVERASNEPRAQLVVRGLSMTRLRGTTSKMMGEHRVLLQAVNSFTIRGRLADAPKMKTVGATTVTEGAIVVNLPEGRSSATRPHYLKVESWGHTPMSGQAKGVVTVAEVLVKTDSAMIDGKKRYFTVLEARSSAVLA</sequence>
<gene>
    <name evidence="1" type="ORF">EHF33_15985</name>
</gene>
<dbReference type="EMBL" id="CP034184">
    <property type="protein sequence ID" value="AZI44379.1"/>
    <property type="molecule type" value="Genomic_DNA"/>
</dbReference>